<dbReference type="GeneID" id="84228845"/>
<feature type="transmembrane region" description="Helical" evidence="5">
    <location>
        <begin position="7"/>
        <end position="27"/>
    </location>
</feature>
<evidence type="ECO:0000256" key="4">
    <source>
        <dbReference type="ARBA" id="ARBA00023136"/>
    </source>
</evidence>
<evidence type="ECO:0000256" key="1">
    <source>
        <dbReference type="ARBA" id="ARBA00004141"/>
    </source>
</evidence>
<dbReference type="Proteomes" id="UP001183006">
    <property type="component" value="Chromosome"/>
</dbReference>
<organism evidence="6 7">
    <name type="scientific">Methanolobus mangrovi</name>
    <dbReference type="NCBI Taxonomy" id="3072977"/>
    <lineage>
        <taxon>Archaea</taxon>
        <taxon>Methanobacteriati</taxon>
        <taxon>Methanobacteriota</taxon>
        <taxon>Stenosarchaea group</taxon>
        <taxon>Methanomicrobia</taxon>
        <taxon>Methanosarcinales</taxon>
        <taxon>Methanosarcinaceae</taxon>
        <taxon>Methanolobus</taxon>
    </lineage>
</organism>
<feature type="transmembrane region" description="Helical" evidence="5">
    <location>
        <begin position="63"/>
        <end position="86"/>
    </location>
</feature>
<dbReference type="InterPro" id="IPR002657">
    <property type="entry name" value="BilAc:Na_symport/Acr3"/>
</dbReference>
<evidence type="ECO:0000313" key="6">
    <source>
        <dbReference type="EMBL" id="WMW22588.1"/>
    </source>
</evidence>
<dbReference type="InterPro" id="IPR004710">
    <property type="entry name" value="Bilac:Na_transpt"/>
</dbReference>
<feature type="transmembrane region" description="Helical" evidence="5">
    <location>
        <begin position="189"/>
        <end position="207"/>
    </location>
</feature>
<dbReference type="Pfam" id="PF01758">
    <property type="entry name" value="SBF"/>
    <property type="match status" value="1"/>
</dbReference>
<dbReference type="RefSeq" id="WP_309308646.1">
    <property type="nucleotide sequence ID" value="NZ_CP133594.1"/>
</dbReference>
<keyword evidence="7" id="KW-1185">Reference proteome</keyword>
<dbReference type="GO" id="GO:0016020">
    <property type="term" value="C:membrane"/>
    <property type="evidence" value="ECO:0007669"/>
    <property type="project" value="UniProtKB-SubCell"/>
</dbReference>
<keyword evidence="2 5" id="KW-0812">Transmembrane</keyword>
<proteinExistence type="predicted"/>
<sequence length="306" mass="32678">MIRKFTSLFPLWAIIFSIIAFAYPAAFSPYKDAITPLLGVVMFGMGITLSANDFLLVLKRPGVIVLGTAMQYILMPLIAFILSYILNLPVEIMAGMVLLGSCPGGTASNVICYLAKGDVALSITLTSVSTLLAFILTPALTWLYIGQAVPVEIGSMMISIVKIVLVPVALGIIINTLFDTHIERFRHAFPALSVATIVLIIAIIIALNKDNILIAGKMVIVAVILHNGFGFASGYLISKTLGLDEKDARTLAIEVGMQNSGLSVALAVKYFSPLAALPGALFSIWHNIMGSALAAYWSSNEDKTGL</sequence>
<dbReference type="Gene3D" id="1.20.1530.20">
    <property type="match status" value="1"/>
</dbReference>
<dbReference type="KEGG" id="mmav:RE476_01850"/>
<reference evidence="6" key="1">
    <citation type="submission" date="2023-08" db="EMBL/GenBank/DDBJ databases">
        <title>Methanolobus mangrovi sp. nov. and Methanolobus sediminis sp. nov, two novel methylotrophic methanogens isolated from mangrove sediments in China.</title>
        <authorList>
            <person name="Zhou J."/>
        </authorList>
    </citation>
    <scope>NUCLEOTIDE SEQUENCE</scope>
    <source>
        <strain evidence="6">FTZ2</strain>
    </source>
</reference>
<name>A0AA51UG60_9EURY</name>
<gene>
    <name evidence="6" type="ORF">RE476_01850</name>
</gene>
<accession>A0AA51UG60</accession>
<keyword evidence="4 5" id="KW-0472">Membrane</keyword>
<feature type="transmembrane region" description="Helical" evidence="5">
    <location>
        <begin position="213"/>
        <end position="237"/>
    </location>
</feature>
<feature type="transmembrane region" description="Helical" evidence="5">
    <location>
        <begin position="33"/>
        <end position="51"/>
    </location>
</feature>
<feature type="transmembrane region" description="Helical" evidence="5">
    <location>
        <begin position="157"/>
        <end position="177"/>
    </location>
</feature>
<dbReference type="AlphaFoldDB" id="A0AA51UG60"/>
<feature type="transmembrane region" description="Helical" evidence="5">
    <location>
        <begin position="92"/>
        <end position="114"/>
    </location>
</feature>
<comment type="subcellular location">
    <subcellularLocation>
        <location evidence="1">Membrane</location>
        <topology evidence="1">Multi-pass membrane protein</topology>
    </subcellularLocation>
</comment>
<keyword evidence="3 5" id="KW-1133">Transmembrane helix</keyword>
<dbReference type="EMBL" id="CP133594">
    <property type="protein sequence ID" value="WMW22588.1"/>
    <property type="molecule type" value="Genomic_DNA"/>
</dbReference>
<dbReference type="PANTHER" id="PTHR10361">
    <property type="entry name" value="SODIUM-BILE ACID COTRANSPORTER"/>
    <property type="match status" value="1"/>
</dbReference>
<protein>
    <submittedName>
        <fullName evidence="6">Bile acid:sodium symporter family protein</fullName>
    </submittedName>
</protein>
<dbReference type="InterPro" id="IPR038770">
    <property type="entry name" value="Na+/solute_symporter_sf"/>
</dbReference>
<evidence type="ECO:0000256" key="3">
    <source>
        <dbReference type="ARBA" id="ARBA00022989"/>
    </source>
</evidence>
<feature type="transmembrane region" description="Helical" evidence="5">
    <location>
        <begin position="121"/>
        <end position="145"/>
    </location>
</feature>
<evidence type="ECO:0000313" key="7">
    <source>
        <dbReference type="Proteomes" id="UP001183006"/>
    </source>
</evidence>
<evidence type="ECO:0000256" key="2">
    <source>
        <dbReference type="ARBA" id="ARBA00022692"/>
    </source>
</evidence>
<evidence type="ECO:0000256" key="5">
    <source>
        <dbReference type="SAM" id="Phobius"/>
    </source>
</evidence>
<dbReference type="PANTHER" id="PTHR10361:SF28">
    <property type="entry name" value="P3 PROTEIN-RELATED"/>
    <property type="match status" value="1"/>
</dbReference>